<name>W4VQ59_9BACI</name>
<accession>W4VQ59</accession>
<dbReference type="RefSeq" id="WP_035726212.1">
    <property type="nucleotide sequence ID" value="NZ_BAVS01000052.1"/>
</dbReference>
<dbReference type="AlphaFoldDB" id="W4VQ59"/>
<gene>
    <name evidence="1" type="ORF">JCM21714_4578</name>
</gene>
<keyword evidence="2" id="KW-1185">Reference proteome</keyword>
<evidence type="ECO:0000313" key="2">
    <source>
        <dbReference type="Proteomes" id="UP000019102"/>
    </source>
</evidence>
<reference evidence="1 2" key="1">
    <citation type="journal article" date="2014" name="Genome Announc.">
        <title>Draft Genome Sequence of the Boron-Tolerant and Moderately Halotolerant Bacterium Gracilibacillus boraciitolerans JCM 21714T.</title>
        <authorList>
            <person name="Ahmed I."/>
            <person name="Oshima K."/>
            <person name="Suda W."/>
            <person name="Kitamura K."/>
            <person name="Iida T."/>
            <person name="Ohmori Y."/>
            <person name="Fujiwara T."/>
            <person name="Hattori M."/>
            <person name="Ohkuma M."/>
        </authorList>
    </citation>
    <scope>NUCLEOTIDE SEQUENCE [LARGE SCALE GENOMIC DNA]</scope>
    <source>
        <strain evidence="1 2">JCM 21714</strain>
    </source>
</reference>
<dbReference type="Proteomes" id="UP000019102">
    <property type="component" value="Unassembled WGS sequence"/>
</dbReference>
<dbReference type="STRING" id="1298598.JCM21714_4578"/>
<comment type="caution">
    <text evidence="1">The sequence shown here is derived from an EMBL/GenBank/DDBJ whole genome shotgun (WGS) entry which is preliminary data.</text>
</comment>
<proteinExistence type="predicted"/>
<dbReference type="EMBL" id="BAVS01000052">
    <property type="protein sequence ID" value="GAE95352.1"/>
    <property type="molecule type" value="Genomic_DNA"/>
</dbReference>
<organism evidence="1 2">
    <name type="scientific">Gracilibacillus boraciitolerans JCM 21714</name>
    <dbReference type="NCBI Taxonomy" id="1298598"/>
    <lineage>
        <taxon>Bacteria</taxon>
        <taxon>Bacillati</taxon>
        <taxon>Bacillota</taxon>
        <taxon>Bacilli</taxon>
        <taxon>Bacillales</taxon>
        <taxon>Bacillaceae</taxon>
        <taxon>Gracilibacillus</taxon>
    </lineage>
</organism>
<protein>
    <submittedName>
        <fullName evidence="1">Uncharacterized protein</fullName>
    </submittedName>
</protein>
<evidence type="ECO:0000313" key="1">
    <source>
        <dbReference type="EMBL" id="GAE95352.1"/>
    </source>
</evidence>
<sequence length="109" mass="12252">MKNVYTKKVILLIIVAMIVTLFPKYQVKAEEVSALVDIEEKLAIELEKENISIENLEISPEELVLETSLETVEGDSVKATIEVEPGSDTINLFTEEPNELGDLFQKNML</sequence>